<dbReference type="InterPro" id="IPR006894">
    <property type="entry name" value="HupH_Hydgase_express_prot_C"/>
</dbReference>
<keyword evidence="4" id="KW-1185">Reference proteome</keyword>
<dbReference type="STRING" id="1547922.ISF6_5480"/>
<gene>
    <name evidence="3" type="ORF">ISF6_5480</name>
</gene>
<feature type="domain" description="HupH hydrogenase expression protein C-terminal" evidence="2">
    <location>
        <begin position="175"/>
        <end position="292"/>
    </location>
</feature>
<evidence type="ECO:0000256" key="1">
    <source>
        <dbReference type="ARBA" id="ARBA00010832"/>
    </source>
</evidence>
<name>A0A0K8P856_PISS1</name>
<feature type="domain" description="HupH hydrogenase expression protein C-terminal" evidence="2">
    <location>
        <begin position="51"/>
        <end position="159"/>
    </location>
</feature>
<dbReference type="Proteomes" id="UP000037660">
    <property type="component" value="Unassembled WGS sequence"/>
</dbReference>
<protein>
    <submittedName>
        <fullName evidence="3">Hydrogenase maturation factor HoxQ</fullName>
    </submittedName>
</protein>
<dbReference type="RefSeq" id="WP_054022667.1">
    <property type="nucleotide sequence ID" value="NZ_BBYR01000093.1"/>
</dbReference>
<comment type="similarity">
    <text evidence="1">Belongs to the HupH/HyaF family.</text>
</comment>
<evidence type="ECO:0000313" key="3">
    <source>
        <dbReference type="EMBL" id="GAP38821.1"/>
    </source>
</evidence>
<dbReference type="AlphaFoldDB" id="A0A0K8P856"/>
<dbReference type="GO" id="GO:0003677">
    <property type="term" value="F:DNA binding"/>
    <property type="evidence" value="ECO:0007669"/>
    <property type="project" value="UniProtKB-KW"/>
</dbReference>
<dbReference type="OrthoDB" id="6560677at2"/>
<keyword evidence="3" id="KW-0371">Homeobox</keyword>
<accession>A0A0K8P856</accession>
<organism evidence="3 4">
    <name type="scientific">Piscinibacter sakaiensis</name>
    <name type="common">Ideonella sakaiensis</name>
    <dbReference type="NCBI Taxonomy" id="1547922"/>
    <lineage>
        <taxon>Bacteria</taxon>
        <taxon>Pseudomonadati</taxon>
        <taxon>Pseudomonadota</taxon>
        <taxon>Betaproteobacteria</taxon>
        <taxon>Burkholderiales</taxon>
        <taxon>Sphaerotilaceae</taxon>
        <taxon>Piscinibacter</taxon>
    </lineage>
</organism>
<dbReference type="EMBL" id="BBYR01000093">
    <property type="protein sequence ID" value="GAP38821.1"/>
    <property type="molecule type" value="Genomic_DNA"/>
</dbReference>
<dbReference type="Gene3D" id="3.30.1370.140">
    <property type="entry name" value="HupH hydrogenase expression protein, C-terminal domain"/>
    <property type="match status" value="2"/>
</dbReference>
<comment type="caution">
    <text evidence="3">The sequence shown here is derived from an EMBL/GenBank/DDBJ whole genome shotgun (WGS) entry which is preliminary data.</text>
</comment>
<reference evidence="3 4" key="2">
    <citation type="journal article" date="2016" name="Science">
        <title>A bacterium that degrades and assimilates poly(ethylene terephthalate).</title>
        <authorList>
            <person name="Yoshida S."/>
            <person name="Hiraga K."/>
            <person name="Takehana T."/>
            <person name="Taniguchi I."/>
            <person name="Yamaji H."/>
            <person name="Maeda Y."/>
            <person name="Toyohara K."/>
            <person name="Miyamoto K."/>
            <person name="Kimura Y."/>
            <person name="Oda K."/>
        </authorList>
    </citation>
    <scope>NUCLEOTIDE SEQUENCE [LARGE SCALE GENOMIC DNA]</scope>
    <source>
        <strain evidence="4">NBRC 110686 / TISTR 2288 / 201-F6</strain>
    </source>
</reference>
<sequence length="297" mass="32130">MKDFPIPVVALGPGSQPDDDGLDVLAMPQGMATFRGPSLPEPEEVAGRAGAHRVLREALQALEVVRHVGGSREVGLQGLAPDELALVNQVLGEGEVSARISDRLEDDAVAAEGREWRIQESVFAGVWRVLGFEDGRPVSDHLEIGRIPVALLAAARADVAGRALPPAPEPLPPGVMNAPMLLTEIEDQWCRWQPGAPAHVVNLTLLPMAAPDIAFLDHQLGTGRVLVLSRGYGNCRITDTRRPHTWRVVYYNSQDTVILNTVEVIDVPEVACAAVVDLHDSHERLLEVLQWVEGGAR</sequence>
<evidence type="ECO:0000259" key="2">
    <source>
        <dbReference type="Pfam" id="PF04809"/>
    </source>
</evidence>
<proteinExistence type="inferred from homology"/>
<reference evidence="4" key="1">
    <citation type="submission" date="2015-07" db="EMBL/GenBank/DDBJ databases">
        <title>Discovery of a poly(ethylene terephthalate assimilation.</title>
        <authorList>
            <person name="Yoshida S."/>
            <person name="Hiraga K."/>
            <person name="Takehana T."/>
            <person name="Taniguchi I."/>
            <person name="Yamaji H."/>
            <person name="Maeda Y."/>
            <person name="Toyohara K."/>
            <person name="Miyamoto K."/>
            <person name="Kimura Y."/>
            <person name="Oda K."/>
        </authorList>
    </citation>
    <scope>NUCLEOTIDE SEQUENCE [LARGE SCALE GENOMIC DNA]</scope>
    <source>
        <strain evidence="4">NBRC 110686 / TISTR 2288 / 201-F6</strain>
    </source>
</reference>
<evidence type="ECO:0000313" key="4">
    <source>
        <dbReference type="Proteomes" id="UP000037660"/>
    </source>
</evidence>
<dbReference type="Pfam" id="PF04809">
    <property type="entry name" value="HupH_C"/>
    <property type="match status" value="2"/>
</dbReference>
<dbReference type="InterPro" id="IPR038527">
    <property type="entry name" value="HupH_C_sf"/>
</dbReference>